<evidence type="ECO:0000313" key="6">
    <source>
        <dbReference type="EMBL" id="ADU49139.1"/>
    </source>
</evidence>
<dbReference type="eggNOG" id="COG0438">
    <property type="taxonomic scope" value="Bacteria"/>
</dbReference>
<dbReference type="EMBL" id="CP002343">
    <property type="protein sequence ID" value="ADU49139.1"/>
    <property type="molecule type" value="Genomic_DNA"/>
</dbReference>
<proteinExistence type="predicted"/>
<evidence type="ECO:0000256" key="2">
    <source>
        <dbReference type="ARBA" id="ARBA00022676"/>
    </source>
</evidence>
<dbReference type="HOGENOM" id="CLU_009583_2_4_11"/>
<dbReference type="InterPro" id="IPR001296">
    <property type="entry name" value="Glyco_trans_1"/>
</dbReference>
<protein>
    <recommendedName>
        <fullName evidence="1">D-inositol 3-phosphate glycosyltransferase</fullName>
    </recommendedName>
</protein>
<reference evidence="6 7" key="1">
    <citation type="journal article" date="2010" name="Stand. Genomic Sci.">
        <title>Complete genome sequence of Intrasporangium calvum type strain (7 KIP).</title>
        <authorList>
            <person name="Del Rio T.G."/>
            <person name="Chertkov O."/>
            <person name="Yasawong M."/>
            <person name="Lucas S."/>
            <person name="Deshpande S."/>
            <person name="Cheng J.F."/>
            <person name="Detter C."/>
            <person name="Tapia R."/>
            <person name="Han C."/>
            <person name="Goodwin L."/>
            <person name="Pitluck S."/>
            <person name="Liolios K."/>
            <person name="Ivanova N."/>
            <person name="Mavromatis K."/>
            <person name="Pati A."/>
            <person name="Chen A."/>
            <person name="Palaniappan K."/>
            <person name="Land M."/>
            <person name="Hauser L."/>
            <person name="Chang Y.J."/>
            <person name="Jeffries C.D."/>
            <person name="Rohde M."/>
            <person name="Pukall R."/>
            <person name="Sikorski J."/>
            <person name="Goker M."/>
            <person name="Woyke T."/>
            <person name="Bristow J."/>
            <person name="Eisen J.A."/>
            <person name="Markowitz V."/>
            <person name="Hugenholtz P."/>
            <person name="Kyrpides N.C."/>
            <person name="Klenk H.P."/>
            <person name="Lapidus A."/>
        </authorList>
    </citation>
    <scope>NUCLEOTIDE SEQUENCE [LARGE SCALE GENOMIC DNA]</scope>
    <source>
        <strain evidence="7">ATCC 23552 / DSM 43043 / JCM 3097 / NBRC 12989 / 7 KIP</strain>
    </source>
</reference>
<keyword evidence="3 6" id="KW-0808">Transferase</keyword>
<dbReference type="InterPro" id="IPR028098">
    <property type="entry name" value="Glyco_trans_4-like_N"/>
</dbReference>
<evidence type="ECO:0000256" key="3">
    <source>
        <dbReference type="ARBA" id="ARBA00022679"/>
    </source>
</evidence>
<keyword evidence="2" id="KW-0328">Glycosyltransferase</keyword>
<dbReference type="Pfam" id="PF00534">
    <property type="entry name" value="Glycos_transf_1"/>
    <property type="match status" value="1"/>
</dbReference>
<dbReference type="GO" id="GO:1901137">
    <property type="term" value="P:carbohydrate derivative biosynthetic process"/>
    <property type="evidence" value="ECO:0007669"/>
    <property type="project" value="UniProtKB-ARBA"/>
</dbReference>
<dbReference type="PANTHER" id="PTHR45947:SF3">
    <property type="entry name" value="SULFOQUINOVOSYL TRANSFERASE SQD2"/>
    <property type="match status" value="1"/>
</dbReference>
<accession>E6S8H7</accession>
<dbReference type="Pfam" id="PF13439">
    <property type="entry name" value="Glyco_transf_4"/>
    <property type="match status" value="1"/>
</dbReference>
<dbReference type="Proteomes" id="UP000008914">
    <property type="component" value="Chromosome"/>
</dbReference>
<sequence length="395" mass="44027">MKILVIPAYYGFGGRHGFGTSTEGVFFREQAVALAHAGHDVSLLYVHFDGNRGVELETINDTGVRGIFVHAKPLRVPVNLLYRVLLMIWAFHRSVLQERPNIIHAHSYRASLFAWPISKIWGVPYVITEHSSTLSGELPRQWRLVARWGFGQADAVLAVSNGLALTLRRYTRRKVLVIPNLVQRSFFTGDLRAPKGPRRQPLKFLSVGRCHPNKGWDVLLQSFALLVHSGVDAILQLCGGGAECPDLERISASLGVDDRVQFLGRVDRNNVRRLMEECDCHVMASRVETFGIVNVEALALGKPIIMTDTDAASTIVNDTNGLVVPIGDVEVLALSMKRIAETLDEYDSEAIRERCSAQFSEAAVCARLTEIYFAVLAENPVRSRAESWRPRFGRN</sequence>
<dbReference type="STRING" id="710696.Intca_2634"/>
<dbReference type="InterPro" id="IPR050194">
    <property type="entry name" value="Glycosyltransferase_grp1"/>
</dbReference>
<evidence type="ECO:0000259" key="4">
    <source>
        <dbReference type="Pfam" id="PF00534"/>
    </source>
</evidence>
<dbReference type="KEGG" id="ica:Intca_2634"/>
<dbReference type="AlphaFoldDB" id="E6S8H7"/>
<feature type="domain" description="Glycosyltransferase subfamily 4-like N-terminal" evidence="5">
    <location>
        <begin position="25"/>
        <end position="182"/>
    </location>
</feature>
<evidence type="ECO:0000256" key="1">
    <source>
        <dbReference type="ARBA" id="ARBA00021292"/>
    </source>
</evidence>
<gene>
    <name evidence="6" type="ordered locus">Intca_2634</name>
</gene>
<dbReference type="Gene3D" id="3.40.50.2000">
    <property type="entry name" value="Glycogen Phosphorylase B"/>
    <property type="match status" value="2"/>
</dbReference>
<dbReference type="GO" id="GO:0016757">
    <property type="term" value="F:glycosyltransferase activity"/>
    <property type="evidence" value="ECO:0007669"/>
    <property type="project" value="UniProtKB-KW"/>
</dbReference>
<organism evidence="6 7">
    <name type="scientific">Intrasporangium calvum (strain ATCC 23552 / DSM 43043 / JCM 3097 / NBRC 12989 / NCIMB 10167 / NRRL B-3866 / 7 KIP)</name>
    <dbReference type="NCBI Taxonomy" id="710696"/>
    <lineage>
        <taxon>Bacteria</taxon>
        <taxon>Bacillati</taxon>
        <taxon>Actinomycetota</taxon>
        <taxon>Actinomycetes</taxon>
        <taxon>Micrococcales</taxon>
        <taxon>Intrasporangiaceae</taxon>
        <taxon>Intrasporangium</taxon>
    </lineage>
</organism>
<dbReference type="PANTHER" id="PTHR45947">
    <property type="entry name" value="SULFOQUINOVOSYL TRANSFERASE SQD2"/>
    <property type="match status" value="1"/>
</dbReference>
<keyword evidence="7" id="KW-1185">Reference proteome</keyword>
<evidence type="ECO:0000259" key="5">
    <source>
        <dbReference type="Pfam" id="PF13439"/>
    </source>
</evidence>
<evidence type="ECO:0000313" key="7">
    <source>
        <dbReference type="Proteomes" id="UP000008914"/>
    </source>
</evidence>
<feature type="domain" description="Glycosyl transferase family 1" evidence="4">
    <location>
        <begin position="192"/>
        <end position="341"/>
    </location>
</feature>
<name>E6S8H7_INTC7</name>
<dbReference type="SUPFAM" id="SSF53756">
    <property type="entry name" value="UDP-Glycosyltransferase/glycogen phosphorylase"/>
    <property type="match status" value="1"/>
</dbReference>